<dbReference type="InterPro" id="IPR035965">
    <property type="entry name" value="PAS-like_dom_sf"/>
</dbReference>
<sequence>MNFSGGLFMERIFANHKLLIEALNHTKAGMIITDPNQEDNPIIYANQGFFSMTGYTADEIVGRNCRFLQGEQTDQKELQKLREAITYKQSVTVELLNYKKDGTSFWNNLSVDYLHMEDEGKDYFIGVQKDITYRKEVETSYEKSLNEIKSLACPIVPLVKDIAVLPLIGEMNESRFDNVFDISTKEVVNQKIRTLIVDLSGLTTFNDLVVRDLVKLRDVLKLLGTELILSGVSGPMASKAIQLDGMLSSDIRTANSVKTLLTELI</sequence>
<dbReference type="Pfam" id="PF01740">
    <property type="entry name" value="STAS"/>
    <property type="match status" value="1"/>
</dbReference>
<reference evidence="7 8" key="1">
    <citation type="submission" date="2019-07" db="EMBL/GenBank/DDBJ databases">
        <authorList>
            <person name="Park Y.J."/>
            <person name="Jeong S.E."/>
            <person name="Jung H.S."/>
        </authorList>
    </citation>
    <scope>NUCLEOTIDE SEQUENCE [LARGE SCALE GENOMIC DNA]</scope>
    <source>
        <strain evidence="8">P16(2019)</strain>
    </source>
</reference>
<evidence type="ECO:0000259" key="5">
    <source>
        <dbReference type="PROSITE" id="PS50113"/>
    </source>
</evidence>
<keyword evidence="1" id="KW-0285">Flavoprotein</keyword>
<dbReference type="EMBL" id="VLXZ01000006">
    <property type="protein sequence ID" value="TSB46493.1"/>
    <property type="molecule type" value="Genomic_DNA"/>
</dbReference>
<dbReference type="Gene3D" id="3.30.450.20">
    <property type="entry name" value="PAS domain"/>
    <property type="match status" value="1"/>
</dbReference>
<dbReference type="PROSITE" id="PS50112">
    <property type="entry name" value="PAS"/>
    <property type="match status" value="1"/>
</dbReference>
<dbReference type="Proteomes" id="UP000318521">
    <property type="component" value="Unassembled WGS sequence"/>
</dbReference>
<dbReference type="SMART" id="SM00091">
    <property type="entry name" value="PAS"/>
    <property type="match status" value="1"/>
</dbReference>
<dbReference type="Gene3D" id="3.30.750.24">
    <property type="entry name" value="STAS domain"/>
    <property type="match status" value="1"/>
</dbReference>
<feature type="domain" description="STAS" evidence="6">
    <location>
        <begin position="152"/>
        <end position="264"/>
    </location>
</feature>
<evidence type="ECO:0000259" key="4">
    <source>
        <dbReference type="PROSITE" id="PS50112"/>
    </source>
</evidence>
<keyword evidence="2" id="KW-0288">FMN</keyword>
<gene>
    <name evidence="7" type="ORF">FN960_11885</name>
</gene>
<dbReference type="InterPro" id="IPR036513">
    <property type="entry name" value="STAS_dom_sf"/>
</dbReference>
<feature type="domain" description="PAC" evidence="5">
    <location>
        <begin position="89"/>
        <end position="143"/>
    </location>
</feature>
<dbReference type="CDD" id="cd07041">
    <property type="entry name" value="STAS_RsbR_RsbS_like"/>
    <property type="match status" value="1"/>
</dbReference>
<dbReference type="CDD" id="cd00130">
    <property type="entry name" value="PAS"/>
    <property type="match status" value="1"/>
</dbReference>
<dbReference type="InterPro" id="IPR000014">
    <property type="entry name" value="PAS"/>
</dbReference>
<evidence type="ECO:0000313" key="7">
    <source>
        <dbReference type="EMBL" id="TSB46493.1"/>
    </source>
</evidence>
<dbReference type="NCBIfam" id="TIGR00229">
    <property type="entry name" value="sensory_box"/>
    <property type="match status" value="1"/>
</dbReference>
<organism evidence="7 8">
    <name type="scientific">Alkalicoccobacillus porphyridii</name>
    <dbReference type="NCBI Taxonomy" id="2597270"/>
    <lineage>
        <taxon>Bacteria</taxon>
        <taxon>Bacillati</taxon>
        <taxon>Bacillota</taxon>
        <taxon>Bacilli</taxon>
        <taxon>Bacillales</taxon>
        <taxon>Bacillaceae</taxon>
        <taxon>Alkalicoccobacillus</taxon>
    </lineage>
</organism>
<dbReference type="InterPro" id="IPR001610">
    <property type="entry name" value="PAC"/>
</dbReference>
<dbReference type="OrthoDB" id="9812260at2"/>
<dbReference type="SUPFAM" id="SSF52091">
    <property type="entry name" value="SpoIIaa-like"/>
    <property type="match status" value="1"/>
</dbReference>
<feature type="domain" description="PAS" evidence="4">
    <location>
        <begin position="15"/>
        <end position="94"/>
    </location>
</feature>
<proteinExistence type="predicted"/>
<dbReference type="PANTHER" id="PTHR47429:SF8">
    <property type="entry name" value="PHOTOTROPIN-1-LIKE"/>
    <property type="match status" value="1"/>
</dbReference>
<dbReference type="Pfam" id="PF13426">
    <property type="entry name" value="PAS_9"/>
    <property type="match status" value="1"/>
</dbReference>
<keyword evidence="3" id="KW-0157">Chromophore</keyword>
<name>A0A553ZYF8_9BACI</name>
<evidence type="ECO:0000259" key="6">
    <source>
        <dbReference type="PROSITE" id="PS50801"/>
    </source>
</evidence>
<evidence type="ECO:0000313" key="8">
    <source>
        <dbReference type="Proteomes" id="UP000318521"/>
    </source>
</evidence>
<accession>A0A553ZYF8</accession>
<evidence type="ECO:0000256" key="1">
    <source>
        <dbReference type="ARBA" id="ARBA00022630"/>
    </source>
</evidence>
<dbReference type="PANTHER" id="PTHR47429">
    <property type="entry name" value="PROTEIN TWIN LOV 1"/>
    <property type="match status" value="1"/>
</dbReference>
<dbReference type="PROSITE" id="PS50801">
    <property type="entry name" value="STAS"/>
    <property type="match status" value="1"/>
</dbReference>
<dbReference type="SUPFAM" id="SSF55785">
    <property type="entry name" value="PYP-like sensor domain (PAS domain)"/>
    <property type="match status" value="1"/>
</dbReference>
<comment type="caution">
    <text evidence="7">The sequence shown here is derived from an EMBL/GenBank/DDBJ whole genome shotgun (WGS) entry which is preliminary data.</text>
</comment>
<dbReference type="InterPro" id="IPR000700">
    <property type="entry name" value="PAS-assoc_C"/>
</dbReference>
<protein>
    <submittedName>
        <fullName evidence="7">PAS domain-containing protein</fullName>
    </submittedName>
</protein>
<dbReference type="PROSITE" id="PS50113">
    <property type="entry name" value="PAC"/>
    <property type="match status" value="1"/>
</dbReference>
<dbReference type="AlphaFoldDB" id="A0A553ZYF8"/>
<evidence type="ECO:0000256" key="3">
    <source>
        <dbReference type="ARBA" id="ARBA00022991"/>
    </source>
</evidence>
<evidence type="ECO:0000256" key="2">
    <source>
        <dbReference type="ARBA" id="ARBA00022643"/>
    </source>
</evidence>
<dbReference type="InterPro" id="IPR002645">
    <property type="entry name" value="STAS_dom"/>
</dbReference>
<dbReference type="SMART" id="SM00086">
    <property type="entry name" value="PAC"/>
    <property type="match status" value="1"/>
</dbReference>
<keyword evidence="8" id="KW-1185">Reference proteome</keyword>